<dbReference type="AlphaFoldDB" id="A0A1Y4MW22"/>
<proteinExistence type="predicted"/>
<reference evidence="2" key="1">
    <citation type="submission" date="2017-04" db="EMBL/GenBank/DDBJ databases">
        <title>Function of individual gut microbiota members based on whole genome sequencing of pure cultures obtained from chicken caecum.</title>
        <authorList>
            <person name="Medvecky M."/>
            <person name="Cejkova D."/>
            <person name="Polansky O."/>
            <person name="Karasova D."/>
            <person name="Kubasova T."/>
            <person name="Cizek A."/>
            <person name="Rychlik I."/>
        </authorList>
    </citation>
    <scope>NUCLEOTIDE SEQUENCE [LARGE SCALE GENOMIC DNA]</scope>
    <source>
        <strain evidence="2">An175</strain>
    </source>
</reference>
<evidence type="ECO:0000313" key="1">
    <source>
        <dbReference type="EMBL" id="OUP67582.1"/>
    </source>
</evidence>
<evidence type="ECO:0000313" key="2">
    <source>
        <dbReference type="Proteomes" id="UP000196386"/>
    </source>
</evidence>
<accession>A0A1Y4MW22</accession>
<gene>
    <name evidence="1" type="ORF">B5F11_17385</name>
</gene>
<dbReference type="PROSITE" id="PS51257">
    <property type="entry name" value="PROKAR_LIPOPROTEIN"/>
    <property type="match status" value="1"/>
</dbReference>
<organism evidence="1 2">
    <name type="scientific">Anaerotruncus colihominis</name>
    <dbReference type="NCBI Taxonomy" id="169435"/>
    <lineage>
        <taxon>Bacteria</taxon>
        <taxon>Bacillati</taxon>
        <taxon>Bacillota</taxon>
        <taxon>Clostridia</taxon>
        <taxon>Eubacteriales</taxon>
        <taxon>Oscillospiraceae</taxon>
        <taxon>Anaerotruncus</taxon>
    </lineage>
</organism>
<dbReference type="EMBL" id="NFKP01000030">
    <property type="protein sequence ID" value="OUP67582.1"/>
    <property type="molecule type" value="Genomic_DNA"/>
</dbReference>
<comment type="caution">
    <text evidence="1">The sequence shown here is derived from an EMBL/GenBank/DDBJ whole genome shotgun (WGS) entry which is preliminary data.</text>
</comment>
<dbReference type="RefSeq" id="WP_087302967.1">
    <property type="nucleotide sequence ID" value="NZ_NFKP01000030.1"/>
</dbReference>
<name>A0A1Y4MW22_9FIRM</name>
<dbReference type="Proteomes" id="UP000196386">
    <property type="component" value="Unassembled WGS sequence"/>
</dbReference>
<protein>
    <submittedName>
        <fullName evidence="1">Uncharacterized protein</fullName>
    </submittedName>
</protein>
<sequence>MKKRTIFICSVLLVFLLLLGGCRDSGQEPQAEWDQEAGILTVDGARYLRDEALVSIGDGLHRWRYEQAVTEQIASAKERGGQETYLVFSNRTERRLLYGRGDGFSFGPLSYEVWFREDLLDELSGPLTEEKVSCGTLTDAQLTQLLALYESTEQKDSLSYEDAQAEARAMELESHRLWRWLELPHREIPGLSAHISFYFSARTGAPYLRCLDGALRPCPAELTDALDLSPSLPRILSVTEDDPRLKPLLDALYPMSRTEGLSWDEFLHTFSADQSPEALEFRIDLYRPEEDSWPVQVLRGCYHPQTGTPYLLFQDGQLRPVPQNTADSLELSHNRFK</sequence>